<organism evidence="2 3">
    <name type="scientific">Microseira wollei NIES-4236</name>
    <dbReference type="NCBI Taxonomy" id="2530354"/>
    <lineage>
        <taxon>Bacteria</taxon>
        <taxon>Bacillati</taxon>
        <taxon>Cyanobacteriota</taxon>
        <taxon>Cyanophyceae</taxon>
        <taxon>Oscillatoriophycideae</taxon>
        <taxon>Aerosakkonematales</taxon>
        <taxon>Aerosakkonemataceae</taxon>
        <taxon>Microseira</taxon>
    </lineage>
</organism>
<accession>A0AAV3XFG3</accession>
<sequence>MYYLSCKQMTQDSSKQNFQEGKITRVGVLVVHGIGKQKQFEHLICIVRNIAQALKNDNSQGSLDVQMTIRTCANAAFGAAQKTWAADTKAPVVVTVKDQLGDITQLEFHEVWWADLGEPTTLGTLWAFWYWGLSLWTIRGYFEHPIDRLHNKVRLPQKERNQGNNITNTKVTILERVILFGISLIAWLILPLLAVFSRLLSIFDIHILPLDALSQYMSLEPHPVLKRRGFRLGIKVKFSPVDSYLVNCS</sequence>
<comment type="caution">
    <text evidence="2">The sequence shown here is derived from an EMBL/GenBank/DDBJ whole genome shotgun (WGS) entry which is preliminary data.</text>
</comment>
<keyword evidence="1" id="KW-0472">Membrane</keyword>
<evidence type="ECO:0000313" key="2">
    <source>
        <dbReference type="EMBL" id="GET40236.1"/>
    </source>
</evidence>
<keyword evidence="3" id="KW-1185">Reference proteome</keyword>
<evidence type="ECO:0000313" key="3">
    <source>
        <dbReference type="Proteomes" id="UP001050975"/>
    </source>
</evidence>
<feature type="transmembrane region" description="Helical" evidence="1">
    <location>
        <begin position="177"/>
        <end position="196"/>
    </location>
</feature>
<name>A0AAV3XFG3_9CYAN</name>
<evidence type="ECO:0000256" key="1">
    <source>
        <dbReference type="SAM" id="Phobius"/>
    </source>
</evidence>
<protein>
    <submittedName>
        <fullName evidence="2">Uncharacterized protein</fullName>
    </submittedName>
</protein>
<keyword evidence="1" id="KW-0812">Transmembrane</keyword>
<keyword evidence="1" id="KW-1133">Transmembrane helix</keyword>
<dbReference type="EMBL" id="BLAY01000085">
    <property type="protein sequence ID" value="GET40236.1"/>
    <property type="molecule type" value="Genomic_DNA"/>
</dbReference>
<reference evidence="2" key="1">
    <citation type="submission" date="2019-10" db="EMBL/GenBank/DDBJ databases">
        <title>Draft genome sequece of Microseira wollei NIES-4236.</title>
        <authorList>
            <person name="Yamaguchi H."/>
            <person name="Suzuki S."/>
            <person name="Kawachi M."/>
        </authorList>
    </citation>
    <scope>NUCLEOTIDE SEQUENCE</scope>
    <source>
        <strain evidence="2">NIES-4236</strain>
    </source>
</reference>
<dbReference type="AlphaFoldDB" id="A0AAV3XFG3"/>
<dbReference type="Proteomes" id="UP001050975">
    <property type="component" value="Unassembled WGS sequence"/>
</dbReference>
<dbReference type="RefSeq" id="WP_226586080.1">
    <property type="nucleotide sequence ID" value="NZ_BLAY01000085.1"/>
</dbReference>
<proteinExistence type="predicted"/>
<gene>
    <name evidence="2" type="ORF">MiSe_50450</name>
</gene>